<gene>
    <name evidence="1" type="ORF">PUR21_06580</name>
</gene>
<keyword evidence="2" id="KW-1185">Reference proteome</keyword>
<accession>A0ABU9Z7G0</accession>
<comment type="caution">
    <text evidence="1">The sequence shown here is derived from an EMBL/GenBank/DDBJ whole genome shotgun (WGS) entry which is preliminary data.</text>
</comment>
<name>A0ABU9Z7G0_9HYPH</name>
<protein>
    <submittedName>
        <fullName evidence="1">Uncharacterized protein</fullName>
    </submittedName>
</protein>
<dbReference type="RefSeq" id="WP_200670498.1">
    <property type="nucleotide sequence ID" value="NZ_JACWCW010000002.1"/>
</dbReference>
<dbReference type="EMBL" id="JAQYXL010000001">
    <property type="protein sequence ID" value="MEN3227311.1"/>
    <property type="molecule type" value="Genomic_DNA"/>
</dbReference>
<proteinExistence type="predicted"/>
<reference evidence="1 2" key="1">
    <citation type="journal article" date="2023" name="PLoS ONE">
        <title>Complete genome assembly of Hawai'i environmental nontuberculous mycobacteria reveals unexpected co-isolation with methylobacteria.</title>
        <authorList>
            <person name="Hendrix J."/>
            <person name="Epperson L.E."/>
            <person name="Tong E.I."/>
            <person name="Chan Y.L."/>
            <person name="Hasan N.A."/>
            <person name="Dawrs S.N."/>
            <person name="Norton G.J."/>
            <person name="Virdi R."/>
            <person name="Crooks J.L."/>
            <person name="Chan E.D."/>
            <person name="Honda J.R."/>
            <person name="Strong M."/>
        </authorList>
    </citation>
    <scope>NUCLEOTIDE SEQUENCE [LARGE SCALE GENOMIC DNA]</scope>
    <source>
        <strain evidence="1 2">NJH_HI01</strain>
    </source>
</reference>
<evidence type="ECO:0000313" key="2">
    <source>
        <dbReference type="Proteomes" id="UP001404845"/>
    </source>
</evidence>
<dbReference type="Proteomes" id="UP001404845">
    <property type="component" value="Unassembled WGS sequence"/>
</dbReference>
<sequence>MTGDEITELKRTVQDKETQVAAQMVSLLALAEGGFDTSEAEAALRLETDLLTALRCYQASIVETRDE</sequence>
<organism evidence="1 2">
    <name type="scientific">Methylorubrum rhodesianum</name>
    <dbReference type="NCBI Taxonomy" id="29427"/>
    <lineage>
        <taxon>Bacteria</taxon>
        <taxon>Pseudomonadati</taxon>
        <taxon>Pseudomonadota</taxon>
        <taxon>Alphaproteobacteria</taxon>
        <taxon>Hyphomicrobiales</taxon>
        <taxon>Methylobacteriaceae</taxon>
        <taxon>Methylorubrum</taxon>
    </lineage>
</organism>
<evidence type="ECO:0000313" key="1">
    <source>
        <dbReference type="EMBL" id="MEN3227311.1"/>
    </source>
</evidence>